<feature type="transmembrane region" description="Helical" evidence="1">
    <location>
        <begin position="12"/>
        <end position="33"/>
    </location>
</feature>
<name>A0ABR9VRC9_9SYNC</name>
<dbReference type="RefSeq" id="WP_190599475.1">
    <property type="nucleotide sequence ID" value="NZ_JADEVV010000020.1"/>
</dbReference>
<dbReference type="SUPFAM" id="SSF82171">
    <property type="entry name" value="DPP6 N-terminal domain-like"/>
    <property type="match status" value="2"/>
</dbReference>
<evidence type="ECO:0008006" key="4">
    <source>
        <dbReference type="Google" id="ProtNLM"/>
    </source>
</evidence>
<sequence length="496" mass="55560">MLAKYFSEPIDRAALSLIGVLSAAIAVVGVGHYTCQDNNQCIFANRPRVQDFSWDGAHLGAKDRAFIITFDRPMDQREVEKNLVITPALPGKISWAGRRMAYTLENPIPYGTDYDLQITDVREQYAGEHHGQMMAPFTSSFRSRDRAFAYIGTQGIEQGRIIFYNLTKQRKTILTPPGLTVVDFKFYEGGKAILFAAAESQLGFEGLRQLQLYQVPVVESDNPQELPKPTLVLDNQEFQNNQFDVSEDGKSIVVQRVNRQNPADFDLWMLKNQQKPERLKVQGGDFQIAPDNQSLAVARGEGIGILPLQPEAKPLDFLPKFGQLLTFSSDGSAAALVNFNTEDAQKRFQRTLFFVNTLGVQKELVDTDGSIVSCEFGRNNQTLYCLLTKLLPGDEYIEQPYFVQINVNSGEVFPLLKLQDYRDTQMSLSPDGLALLFDQVIIDPETPANSRLNTDTGEAIADSQLWLLIPPLRPELGQQAELKALSLMGFRPLWAP</sequence>
<dbReference type="Proteomes" id="UP000658720">
    <property type="component" value="Unassembled WGS sequence"/>
</dbReference>
<dbReference type="EMBL" id="JADEVV010000020">
    <property type="protein sequence ID" value="MBE9253910.1"/>
    <property type="molecule type" value="Genomic_DNA"/>
</dbReference>
<evidence type="ECO:0000256" key="1">
    <source>
        <dbReference type="SAM" id="Phobius"/>
    </source>
</evidence>
<reference evidence="2 3" key="1">
    <citation type="submission" date="2020-10" db="EMBL/GenBank/DDBJ databases">
        <authorList>
            <person name="Castelo-Branco R."/>
            <person name="Eusebio N."/>
            <person name="Adriana R."/>
            <person name="Vieira A."/>
            <person name="Brugerolle De Fraissinette N."/>
            <person name="Rezende De Castro R."/>
            <person name="Schneider M.P."/>
            <person name="Vasconcelos V."/>
            <person name="Leao P.N."/>
        </authorList>
    </citation>
    <scope>NUCLEOTIDE SEQUENCE [LARGE SCALE GENOMIC DNA]</scope>
    <source>
        <strain evidence="2 3">LEGE 00031</strain>
    </source>
</reference>
<keyword evidence="1" id="KW-1133">Transmembrane helix</keyword>
<proteinExistence type="predicted"/>
<keyword evidence="1" id="KW-0812">Transmembrane</keyword>
<gene>
    <name evidence="2" type="ORF">IQ217_08650</name>
</gene>
<dbReference type="Gene3D" id="2.60.40.3710">
    <property type="match status" value="1"/>
</dbReference>
<keyword evidence="3" id="KW-1185">Reference proteome</keyword>
<evidence type="ECO:0000313" key="2">
    <source>
        <dbReference type="EMBL" id="MBE9253910.1"/>
    </source>
</evidence>
<keyword evidence="1" id="KW-0472">Membrane</keyword>
<comment type="caution">
    <text evidence="2">The sequence shown here is derived from an EMBL/GenBank/DDBJ whole genome shotgun (WGS) entry which is preliminary data.</text>
</comment>
<organism evidence="2 3">
    <name type="scientific">Synechocystis salina LEGE 00031</name>
    <dbReference type="NCBI Taxonomy" id="1828736"/>
    <lineage>
        <taxon>Bacteria</taxon>
        <taxon>Bacillati</taxon>
        <taxon>Cyanobacteriota</taxon>
        <taxon>Cyanophyceae</taxon>
        <taxon>Synechococcales</taxon>
        <taxon>Merismopediaceae</taxon>
        <taxon>Synechocystis</taxon>
    </lineage>
</organism>
<accession>A0ABR9VRC9</accession>
<evidence type="ECO:0000313" key="3">
    <source>
        <dbReference type="Proteomes" id="UP000658720"/>
    </source>
</evidence>
<protein>
    <recommendedName>
        <fullName evidence="4">SbsA Ig-like domain-containing protein</fullName>
    </recommendedName>
</protein>